<protein>
    <recommendedName>
        <fullName evidence="2">Oxidoreductase molybdopterin-binding domain-containing protein</fullName>
    </recommendedName>
</protein>
<feature type="signal peptide" evidence="1">
    <location>
        <begin position="1"/>
        <end position="21"/>
    </location>
</feature>
<sequence length="162" mass="17125">MRTILLSMVLAAVVAVGPVPAAADDAGKIILTIDGEVASGAAVDFTLAELEALGTSTITTHTPWHDGAVTFEGVPLSVLMAKVGATGETAAMLALNNYRSEAPLSDFTRFGVILATRQNGKPMPVNDKGPLFVVYPFDGDPELKSEVYYSRSAWQVRSITIE</sequence>
<dbReference type="Gene3D" id="3.90.420.10">
    <property type="entry name" value="Oxidoreductase, molybdopterin-binding domain"/>
    <property type="match status" value="1"/>
</dbReference>
<evidence type="ECO:0000256" key="1">
    <source>
        <dbReference type="SAM" id="SignalP"/>
    </source>
</evidence>
<name>A0A317PNB6_9HYPH</name>
<dbReference type="EMBL" id="QGTR01000002">
    <property type="protein sequence ID" value="PWW02257.1"/>
    <property type="molecule type" value="Genomic_DNA"/>
</dbReference>
<organism evidence="3 4">
    <name type="scientific">Hoeflea marina</name>
    <dbReference type="NCBI Taxonomy" id="274592"/>
    <lineage>
        <taxon>Bacteria</taxon>
        <taxon>Pseudomonadati</taxon>
        <taxon>Pseudomonadota</taxon>
        <taxon>Alphaproteobacteria</taxon>
        <taxon>Hyphomicrobiales</taxon>
        <taxon>Rhizobiaceae</taxon>
        <taxon>Hoeflea</taxon>
    </lineage>
</organism>
<keyword evidence="1" id="KW-0732">Signal</keyword>
<dbReference type="AlphaFoldDB" id="A0A317PNB6"/>
<reference evidence="3 4" key="1">
    <citation type="submission" date="2018-05" db="EMBL/GenBank/DDBJ databases">
        <title>Genomic Encyclopedia of Type Strains, Phase IV (KMG-IV): sequencing the most valuable type-strain genomes for metagenomic binning, comparative biology and taxonomic classification.</title>
        <authorList>
            <person name="Goeker M."/>
        </authorList>
    </citation>
    <scope>NUCLEOTIDE SEQUENCE [LARGE SCALE GENOMIC DNA]</scope>
    <source>
        <strain evidence="3 4">DSM 16791</strain>
    </source>
</reference>
<feature type="domain" description="Oxidoreductase molybdopterin-binding" evidence="2">
    <location>
        <begin position="25"/>
        <end position="136"/>
    </location>
</feature>
<keyword evidence="4" id="KW-1185">Reference proteome</keyword>
<gene>
    <name evidence="3" type="ORF">DFR52_102925</name>
</gene>
<dbReference type="RefSeq" id="WP_245415287.1">
    <property type="nucleotide sequence ID" value="NZ_QGTR01000002.1"/>
</dbReference>
<proteinExistence type="predicted"/>
<feature type="chain" id="PRO_5016312167" description="Oxidoreductase molybdopterin-binding domain-containing protein" evidence="1">
    <location>
        <begin position="22"/>
        <end position="162"/>
    </location>
</feature>
<comment type="caution">
    <text evidence="3">The sequence shown here is derived from an EMBL/GenBank/DDBJ whole genome shotgun (WGS) entry which is preliminary data.</text>
</comment>
<dbReference type="InterPro" id="IPR036374">
    <property type="entry name" value="OxRdtase_Mopterin-bd_sf"/>
</dbReference>
<accession>A0A317PNB6</accession>
<evidence type="ECO:0000313" key="4">
    <source>
        <dbReference type="Proteomes" id="UP000246352"/>
    </source>
</evidence>
<dbReference type="InterPro" id="IPR000572">
    <property type="entry name" value="OxRdtase_Mopterin-bd_dom"/>
</dbReference>
<evidence type="ECO:0000259" key="2">
    <source>
        <dbReference type="Pfam" id="PF00174"/>
    </source>
</evidence>
<dbReference type="Pfam" id="PF00174">
    <property type="entry name" value="Oxidored_molyb"/>
    <property type="match status" value="1"/>
</dbReference>
<dbReference type="Proteomes" id="UP000246352">
    <property type="component" value="Unassembled WGS sequence"/>
</dbReference>
<dbReference type="SUPFAM" id="SSF56524">
    <property type="entry name" value="Oxidoreductase molybdopterin-binding domain"/>
    <property type="match status" value="1"/>
</dbReference>
<evidence type="ECO:0000313" key="3">
    <source>
        <dbReference type="EMBL" id="PWW02257.1"/>
    </source>
</evidence>